<evidence type="ECO:0000256" key="9">
    <source>
        <dbReference type="ARBA" id="ARBA00023295"/>
    </source>
</evidence>
<dbReference type="InterPro" id="IPR001547">
    <property type="entry name" value="Glyco_hydro_5"/>
</dbReference>
<dbReference type="OrthoDB" id="9800475at2"/>
<evidence type="ECO:0000256" key="2">
    <source>
        <dbReference type="ARBA" id="ARBA00022475"/>
    </source>
</evidence>
<sequence length="339" mass="40148">MATIRGINLGGWFVLEKWMKPVLFNGVDGPDETIFCKQAENALETLQEHWNTFITEEDFKYIKEDLELNSIRIPIPWWMFFDTTPYFSGIKYLDKAMAWADQYDLKVLLDLHTAPGCQNGFDNGGITGVIEWDKDTKNIKKTIETLEIIVKRYKNHTSLWGIQVLNEPHWTIDLDLLQTFYKHAYTLIRKHLKDVYIVFHDSFRPDNEGWVSFFKQNAFHNVLFDLHLYQCFGDQFNDMKIREHIEFTLGRLDLIERLNKLVPLIVGEWSLGLHGHVFKGMDQFMKVNALTTYANTQLFTYENCFGWYFWSYKLERNDSLDGWNFKQLVKQGIFPKSYN</sequence>
<feature type="domain" description="Glycoside hydrolase family 5" evidence="14">
    <location>
        <begin position="43"/>
        <end position="311"/>
    </location>
</feature>
<dbReference type="Gene3D" id="3.20.20.80">
    <property type="entry name" value="Glycosidases"/>
    <property type="match status" value="1"/>
</dbReference>
<proteinExistence type="inferred from homology"/>
<dbReference type="SMR" id="U2FIX5"/>
<keyword evidence="16" id="KW-1185">Reference proteome</keyword>
<reference evidence="15 16" key="1">
    <citation type="journal article" date="2011" name="J. Bacteriol.">
        <title>Genome sequence of Haloplasma contractile, an unusual contractile bacterium from a deep-sea anoxic brine lake.</title>
        <authorList>
            <person name="Antunes A."/>
            <person name="Alam I."/>
            <person name="El Dorry H."/>
            <person name="Siam R."/>
            <person name="Robertson A."/>
            <person name="Bajic V.B."/>
            <person name="Stingl U."/>
        </authorList>
    </citation>
    <scope>NUCLEOTIDE SEQUENCE [LARGE SCALE GENOMIC DNA]</scope>
    <source>
        <strain evidence="15 16">SSD-17B</strain>
    </source>
</reference>
<dbReference type="GO" id="GO:0009986">
    <property type="term" value="C:cell surface"/>
    <property type="evidence" value="ECO:0007669"/>
    <property type="project" value="TreeGrafter"/>
</dbReference>
<dbReference type="GO" id="GO:0005576">
    <property type="term" value="C:extracellular region"/>
    <property type="evidence" value="ECO:0007669"/>
    <property type="project" value="TreeGrafter"/>
</dbReference>
<evidence type="ECO:0000256" key="5">
    <source>
        <dbReference type="ARBA" id="ARBA00022968"/>
    </source>
</evidence>
<dbReference type="AlphaFoldDB" id="U2FIX5"/>
<evidence type="ECO:0000256" key="13">
    <source>
        <dbReference type="RuleBase" id="RU361153"/>
    </source>
</evidence>
<dbReference type="Proteomes" id="UP000005707">
    <property type="component" value="Unassembled WGS sequence"/>
</dbReference>
<dbReference type="eggNOG" id="COG2730">
    <property type="taxonomic scope" value="Bacteria"/>
</dbReference>
<dbReference type="STRING" id="1033810.HLPCO_002788"/>
<keyword evidence="4 13" id="KW-0378">Hydrolase</keyword>
<dbReference type="GO" id="GO:0008422">
    <property type="term" value="F:beta-glucosidase activity"/>
    <property type="evidence" value="ECO:0007669"/>
    <property type="project" value="TreeGrafter"/>
</dbReference>
<evidence type="ECO:0000256" key="10">
    <source>
        <dbReference type="ARBA" id="ARBA00023316"/>
    </source>
</evidence>
<evidence type="ECO:0000256" key="3">
    <source>
        <dbReference type="ARBA" id="ARBA00022692"/>
    </source>
</evidence>
<evidence type="ECO:0000256" key="1">
    <source>
        <dbReference type="ARBA" id="ARBA00004401"/>
    </source>
</evidence>
<protein>
    <recommendedName>
        <fullName evidence="12">Exo-1,3-beta-glucanase D</fullName>
    </recommendedName>
</protein>
<dbReference type="GO" id="GO:0005886">
    <property type="term" value="C:plasma membrane"/>
    <property type="evidence" value="ECO:0007669"/>
    <property type="project" value="UniProtKB-SubCell"/>
</dbReference>
<dbReference type="PANTHER" id="PTHR31297">
    <property type="entry name" value="GLUCAN ENDO-1,6-BETA-GLUCOSIDASE B"/>
    <property type="match status" value="1"/>
</dbReference>
<dbReference type="PANTHER" id="PTHR31297:SF34">
    <property type="entry name" value="GLUCAN 1,3-BETA-GLUCOSIDASE 2"/>
    <property type="match status" value="1"/>
</dbReference>
<evidence type="ECO:0000256" key="7">
    <source>
        <dbReference type="ARBA" id="ARBA00023136"/>
    </source>
</evidence>
<dbReference type="InterPro" id="IPR050386">
    <property type="entry name" value="Glycosyl_hydrolase_5"/>
</dbReference>
<evidence type="ECO:0000313" key="16">
    <source>
        <dbReference type="Proteomes" id="UP000005707"/>
    </source>
</evidence>
<keyword evidence="6" id="KW-1133">Transmembrane helix</keyword>
<evidence type="ECO:0000259" key="14">
    <source>
        <dbReference type="Pfam" id="PF00150"/>
    </source>
</evidence>
<comment type="function">
    <text evidence="11">Glucosidase involved in the degradation of cellulosic biomass. Active on lichenan.</text>
</comment>
<gene>
    <name evidence="15" type="ORF">HLPCO_002788</name>
</gene>
<keyword evidence="8" id="KW-0325">Glycoprotein</keyword>
<keyword evidence="7" id="KW-0472">Membrane</keyword>
<name>U2FIX5_9MOLU</name>
<dbReference type="GO" id="GO:0009251">
    <property type="term" value="P:glucan catabolic process"/>
    <property type="evidence" value="ECO:0007669"/>
    <property type="project" value="TreeGrafter"/>
</dbReference>
<dbReference type="RefSeq" id="WP_008824594.1">
    <property type="nucleotide sequence ID" value="NZ_AFNU02000014.1"/>
</dbReference>
<dbReference type="InParanoid" id="U2FIX5"/>
<evidence type="ECO:0000313" key="15">
    <source>
        <dbReference type="EMBL" id="ERJ11219.1"/>
    </source>
</evidence>
<comment type="caution">
    <text evidence="15">The sequence shown here is derived from an EMBL/GenBank/DDBJ whole genome shotgun (WGS) entry which is preliminary data.</text>
</comment>
<dbReference type="SUPFAM" id="SSF51445">
    <property type="entry name" value="(Trans)glycosidases"/>
    <property type="match status" value="1"/>
</dbReference>
<keyword evidence="2" id="KW-1003">Cell membrane</keyword>
<evidence type="ECO:0000256" key="8">
    <source>
        <dbReference type="ARBA" id="ARBA00023180"/>
    </source>
</evidence>
<comment type="similarity">
    <text evidence="13">Belongs to the glycosyl hydrolase 5 (cellulase A) family.</text>
</comment>
<comment type="subcellular location">
    <subcellularLocation>
        <location evidence="1">Cell membrane</location>
        <topology evidence="1">Single-pass type II membrane protein</topology>
    </subcellularLocation>
</comment>
<reference evidence="15 16" key="2">
    <citation type="journal article" date="2013" name="PLoS ONE">
        <title>INDIGO - INtegrated Data Warehouse of MIcrobial GenOmes with Examples from the Red Sea Extremophiles.</title>
        <authorList>
            <person name="Alam I."/>
            <person name="Antunes A."/>
            <person name="Kamau A.A."/>
            <person name="Ba Alawi W."/>
            <person name="Kalkatawi M."/>
            <person name="Stingl U."/>
            <person name="Bajic V.B."/>
        </authorList>
    </citation>
    <scope>NUCLEOTIDE SEQUENCE [LARGE SCALE GENOMIC DNA]</scope>
    <source>
        <strain evidence="15 16">SSD-17B</strain>
    </source>
</reference>
<dbReference type="Pfam" id="PF00150">
    <property type="entry name" value="Cellulase"/>
    <property type="match status" value="1"/>
</dbReference>
<dbReference type="EMBL" id="AFNU02000014">
    <property type="protein sequence ID" value="ERJ11219.1"/>
    <property type="molecule type" value="Genomic_DNA"/>
</dbReference>
<evidence type="ECO:0000256" key="4">
    <source>
        <dbReference type="ARBA" id="ARBA00022801"/>
    </source>
</evidence>
<keyword evidence="3" id="KW-0812">Transmembrane</keyword>
<dbReference type="GO" id="GO:0071555">
    <property type="term" value="P:cell wall organization"/>
    <property type="evidence" value="ECO:0007669"/>
    <property type="project" value="UniProtKB-KW"/>
</dbReference>
<keyword evidence="10" id="KW-0961">Cell wall biogenesis/degradation</keyword>
<dbReference type="InterPro" id="IPR017853">
    <property type="entry name" value="GH"/>
</dbReference>
<accession>U2FIX5</accession>
<keyword evidence="9 13" id="KW-0326">Glycosidase</keyword>
<keyword evidence="5" id="KW-0735">Signal-anchor</keyword>
<evidence type="ECO:0000256" key="11">
    <source>
        <dbReference type="ARBA" id="ARBA00037126"/>
    </source>
</evidence>
<evidence type="ECO:0000256" key="6">
    <source>
        <dbReference type="ARBA" id="ARBA00022989"/>
    </source>
</evidence>
<organism evidence="15 16">
    <name type="scientific">Haloplasma contractile SSD-17B</name>
    <dbReference type="NCBI Taxonomy" id="1033810"/>
    <lineage>
        <taxon>Bacteria</taxon>
        <taxon>Bacillati</taxon>
        <taxon>Mycoplasmatota</taxon>
        <taxon>Mollicutes</taxon>
        <taxon>Haloplasmatales</taxon>
        <taxon>Haloplasmataceae</taxon>
        <taxon>Haloplasma</taxon>
    </lineage>
</organism>
<evidence type="ECO:0000256" key="12">
    <source>
        <dbReference type="ARBA" id="ARBA00041260"/>
    </source>
</evidence>